<dbReference type="SUPFAM" id="SSF52091">
    <property type="entry name" value="SpoIIaa-like"/>
    <property type="match status" value="1"/>
</dbReference>
<dbReference type="PANTHER" id="PTHR33495">
    <property type="entry name" value="ANTI-SIGMA FACTOR ANTAGONIST TM_1081-RELATED-RELATED"/>
    <property type="match status" value="1"/>
</dbReference>
<comment type="similarity">
    <text evidence="1 2">Belongs to the anti-sigma-factor antagonist family.</text>
</comment>
<sequence>MELKISSQSQADHAVVAVRGEIDLYTAPHLHSELVATVDGGAGRLLVDMSRVDFCDSTGMNVLLSGMKRAREKGGDLELVAPRPSVMKILQITGLDAVFKIHASTDVLPVAAGTSADK</sequence>
<dbReference type="PANTHER" id="PTHR33495:SF2">
    <property type="entry name" value="ANTI-SIGMA FACTOR ANTAGONIST TM_1081-RELATED"/>
    <property type="match status" value="1"/>
</dbReference>
<evidence type="ECO:0000259" key="3">
    <source>
        <dbReference type="PROSITE" id="PS50801"/>
    </source>
</evidence>
<evidence type="ECO:0000313" key="5">
    <source>
        <dbReference type="Proteomes" id="UP001596540"/>
    </source>
</evidence>
<evidence type="ECO:0000313" key="4">
    <source>
        <dbReference type="EMBL" id="MFC7326140.1"/>
    </source>
</evidence>
<dbReference type="RefSeq" id="WP_379867924.1">
    <property type="nucleotide sequence ID" value="NZ_JBHTBH010000001.1"/>
</dbReference>
<evidence type="ECO:0000256" key="2">
    <source>
        <dbReference type="RuleBase" id="RU003749"/>
    </source>
</evidence>
<dbReference type="Proteomes" id="UP001596540">
    <property type="component" value="Unassembled WGS sequence"/>
</dbReference>
<dbReference type="InterPro" id="IPR002645">
    <property type="entry name" value="STAS_dom"/>
</dbReference>
<feature type="domain" description="STAS" evidence="3">
    <location>
        <begin position="3"/>
        <end position="115"/>
    </location>
</feature>
<proteinExistence type="inferred from homology"/>
<gene>
    <name evidence="4" type="ORF">ACFQRF_00170</name>
</gene>
<dbReference type="InterPro" id="IPR036513">
    <property type="entry name" value="STAS_dom_sf"/>
</dbReference>
<keyword evidence="5" id="KW-1185">Reference proteome</keyword>
<reference evidence="5" key="1">
    <citation type="journal article" date="2019" name="Int. J. Syst. Evol. Microbiol.">
        <title>The Global Catalogue of Microorganisms (GCM) 10K type strain sequencing project: providing services to taxonomists for standard genome sequencing and annotation.</title>
        <authorList>
            <consortium name="The Broad Institute Genomics Platform"/>
            <consortium name="The Broad Institute Genome Sequencing Center for Infectious Disease"/>
            <person name="Wu L."/>
            <person name="Ma J."/>
        </authorList>
    </citation>
    <scope>NUCLEOTIDE SEQUENCE [LARGE SCALE GENOMIC DNA]</scope>
    <source>
        <strain evidence="5">CGMCC 4.7382</strain>
    </source>
</reference>
<comment type="caution">
    <text evidence="4">The sequence shown here is derived from an EMBL/GenBank/DDBJ whole genome shotgun (WGS) entry which is preliminary data.</text>
</comment>
<name>A0ABW2KA44_9ACTN</name>
<dbReference type="PROSITE" id="PS50801">
    <property type="entry name" value="STAS"/>
    <property type="match status" value="1"/>
</dbReference>
<accession>A0ABW2KA44</accession>
<evidence type="ECO:0000256" key="1">
    <source>
        <dbReference type="ARBA" id="ARBA00009013"/>
    </source>
</evidence>
<dbReference type="Gene3D" id="3.30.750.24">
    <property type="entry name" value="STAS domain"/>
    <property type="match status" value="1"/>
</dbReference>
<dbReference type="Pfam" id="PF01740">
    <property type="entry name" value="STAS"/>
    <property type="match status" value="1"/>
</dbReference>
<dbReference type="InterPro" id="IPR003658">
    <property type="entry name" value="Anti-sigma_ant"/>
</dbReference>
<protein>
    <recommendedName>
        <fullName evidence="2">Anti-sigma factor antagonist</fullName>
    </recommendedName>
</protein>
<dbReference type="EMBL" id="JBHTBH010000001">
    <property type="protein sequence ID" value="MFC7326140.1"/>
    <property type="molecule type" value="Genomic_DNA"/>
</dbReference>
<dbReference type="CDD" id="cd07043">
    <property type="entry name" value="STAS_anti-anti-sigma_factors"/>
    <property type="match status" value="1"/>
</dbReference>
<organism evidence="4 5">
    <name type="scientific">Marinactinospora rubrisoli</name>
    <dbReference type="NCBI Taxonomy" id="2715399"/>
    <lineage>
        <taxon>Bacteria</taxon>
        <taxon>Bacillati</taxon>
        <taxon>Actinomycetota</taxon>
        <taxon>Actinomycetes</taxon>
        <taxon>Streptosporangiales</taxon>
        <taxon>Nocardiopsidaceae</taxon>
        <taxon>Marinactinospora</taxon>
    </lineage>
</organism>
<dbReference type="NCBIfam" id="TIGR00377">
    <property type="entry name" value="ant_ant_sig"/>
    <property type="match status" value="1"/>
</dbReference>